<name>A0A9Q3ZC63_9ACTN</name>
<dbReference type="EMBL" id="JAJSBI010000013">
    <property type="protein sequence ID" value="MCD9877050.1"/>
    <property type="molecule type" value="Genomic_DNA"/>
</dbReference>
<comment type="caution">
    <text evidence="1">The sequence shown here is derived from an EMBL/GenBank/DDBJ whole genome shotgun (WGS) entry which is preliminary data.</text>
</comment>
<keyword evidence="2" id="KW-1185">Reference proteome</keyword>
<dbReference type="AlphaFoldDB" id="A0A9Q3ZC63"/>
<proteinExistence type="predicted"/>
<dbReference type="RefSeq" id="WP_232651180.1">
    <property type="nucleotide sequence ID" value="NZ_JAJSBI010000013.1"/>
</dbReference>
<sequence length="438" mass="47514">MPAVSCTSQGSHHESREPAYFQSLVSQVNGLYYHPFLREERGSAEAQSYALRILAETGAKPKVTVGATTATALRSDALKTSALWGRYWLVPLREAGVSAVLGRRDTQDVEKLRTGRGWYEDPALGEKSDEGRLGATWAALEVEAATGTLTKLPAADKAATAGWLGRLADGRPRLDEAAALARCLHLLGKSVPGSLTSLAAPDTSRFTERPDKERAALLEDTYNYVLLQESAGKEPRVDRKTWQQALSHNVGSLDYDQLYSLVHILRAAGSSKGAFSAVTRRLEQERMQDGTVRDPSSYLGTPDASLFVQQLRSLAGWPVRDKRLLSAVEEQANAQDAPRDGAARLNLAALKHSAGGEPLSRQEAALCQDPSTVPATVTADNVVAWQRAAWDCAESGILSIPWFRRDLSYAAWHLWSLFLRAAVTVRSNSSGGRPPAAL</sequence>
<protein>
    <submittedName>
        <fullName evidence="1">Uncharacterized protein</fullName>
    </submittedName>
</protein>
<dbReference type="Proteomes" id="UP001108029">
    <property type="component" value="Unassembled WGS sequence"/>
</dbReference>
<reference evidence="1" key="1">
    <citation type="submission" date="2021-12" db="EMBL/GenBank/DDBJ databases">
        <authorList>
            <person name="Lee J.-H."/>
            <person name="Kim S.-B."/>
        </authorList>
    </citation>
    <scope>NUCLEOTIDE SEQUENCE</scope>
    <source>
        <strain evidence="1">NR30</strain>
    </source>
</reference>
<evidence type="ECO:0000313" key="2">
    <source>
        <dbReference type="Proteomes" id="UP001108029"/>
    </source>
</evidence>
<feature type="non-terminal residue" evidence="1">
    <location>
        <position position="438"/>
    </location>
</feature>
<gene>
    <name evidence="1" type="ORF">LJ657_26130</name>
</gene>
<organism evidence="1 2">
    <name type="scientific">Streptomyces guryensis</name>
    <dbReference type="NCBI Taxonomy" id="2886947"/>
    <lineage>
        <taxon>Bacteria</taxon>
        <taxon>Bacillati</taxon>
        <taxon>Actinomycetota</taxon>
        <taxon>Actinomycetes</taxon>
        <taxon>Kitasatosporales</taxon>
        <taxon>Streptomycetaceae</taxon>
        <taxon>Streptomyces</taxon>
    </lineage>
</organism>
<accession>A0A9Q3ZC63</accession>
<evidence type="ECO:0000313" key="1">
    <source>
        <dbReference type="EMBL" id="MCD9877050.1"/>
    </source>
</evidence>